<feature type="region of interest" description="Disordered" evidence="2">
    <location>
        <begin position="1"/>
        <end position="24"/>
    </location>
</feature>
<evidence type="ECO:0000256" key="2">
    <source>
        <dbReference type="SAM" id="MobiDB-lite"/>
    </source>
</evidence>
<dbReference type="KEGG" id="spar:SPRG_20270"/>
<dbReference type="RefSeq" id="XP_012201253.1">
    <property type="nucleotide sequence ID" value="XM_012345863.1"/>
</dbReference>
<protein>
    <submittedName>
        <fullName evidence="3">Uncharacterized protein</fullName>
    </submittedName>
</protein>
<dbReference type="AlphaFoldDB" id="A0A067CMS5"/>
<evidence type="ECO:0000313" key="3">
    <source>
        <dbReference type="EMBL" id="KDO28112.1"/>
    </source>
</evidence>
<evidence type="ECO:0000256" key="1">
    <source>
        <dbReference type="SAM" id="Coils"/>
    </source>
</evidence>
<evidence type="ECO:0000313" key="4">
    <source>
        <dbReference type="Proteomes" id="UP000030745"/>
    </source>
</evidence>
<accession>A0A067CMS5</accession>
<dbReference type="GeneID" id="24141461"/>
<gene>
    <name evidence="3" type="ORF">SPRG_20270</name>
</gene>
<dbReference type="OrthoDB" id="74321at2759"/>
<keyword evidence="4" id="KW-1185">Reference proteome</keyword>
<feature type="coiled-coil region" evidence="1">
    <location>
        <begin position="24"/>
        <end position="94"/>
    </location>
</feature>
<reference evidence="3 4" key="1">
    <citation type="journal article" date="2013" name="PLoS Genet.">
        <title>Distinctive expansion of potential virulence genes in the genome of the oomycete fish pathogen Saprolegnia parasitica.</title>
        <authorList>
            <person name="Jiang R.H."/>
            <person name="de Bruijn I."/>
            <person name="Haas B.J."/>
            <person name="Belmonte R."/>
            <person name="Lobach L."/>
            <person name="Christie J."/>
            <person name="van den Ackerveken G."/>
            <person name="Bottin A."/>
            <person name="Bulone V."/>
            <person name="Diaz-Moreno S.M."/>
            <person name="Dumas B."/>
            <person name="Fan L."/>
            <person name="Gaulin E."/>
            <person name="Govers F."/>
            <person name="Grenville-Briggs L.J."/>
            <person name="Horner N.R."/>
            <person name="Levin J.Z."/>
            <person name="Mammella M."/>
            <person name="Meijer H.J."/>
            <person name="Morris P."/>
            <person name="Nusbaum C."/>
            <person name="Oome S."/>
            <person name="Phillips A.J."/>
            <person name="van Rooyen D."/>
            <person name="Rzeszutek E."/>
            <person name="Saraiva M."/>
            <person name="Secombes C.J."/>
            <person name="Seidl M.F."/>
            <person name="Snel B."/>
            <person name="Stassen J.H."/>
            <person name="Sykes S."/>
            <person name="Tripathy S."/>
            <person name="van den Berg H."/>
            <person name="Vega-Arreguin J.C."/>
            <person name="Wawra S."/>
            <person name="Young S.K."/>
            <person name="Zeng Q."/>
            <person name="Dieguez-Uribeondo J."/>
            <person name="Russ C."/>
            <person name="Tyler B.M."/>
            <person name="van West P."/>
        </authorList>
    </citation>
    <scope>NUCLEOTIDE SEQUENCE [LARGE SCALE GENOMIC DNA]</scope>
    <source>
        <strain evidence="3 4">CBS 223.65</strain>
    </source>
</reference>
<organism evidence="3 4">
    <name type="scientific">Saprolegnia parasitica (strain CBS 223.65)</name>
    <dbReference type="NCBI Taxonomy" id="695850"/>
    <lineage>
        <taxon>Eukaryota</taxon>
        <taxon>Sar</taxon>
        <taxon>Stramenopiles</taxon>
        <taxon>Oomycota</taxon>
        <taxon>Saprolegniomycetes</taxon>
        <taxon>Saprolegniales</taxon>
        <taxon>Saprolegniaceae</taxon>
        <taxon>Saprolegnia</taxon>
    </lineage>
</organism>
<name>A0A067CMS5_SAPPC</name>
<keyword evidence="1" id="KW-0175">Coiled coil</keyword>
<proteinExistence type="predicted"/>
<dbReference type="OMA" id="MHAYASS"/>
<dbReference type="EMBL" id="KK583213">
    <property type="protein sequence ID" value="KDO28112.1"/>
    <property type="molecule type" value="Genomic_DNA"/>
</dbReference>
<dbReference type="Proteomes" id="UP000030745">
    <property type="component" value="Unassembled WGS sequence"/>
</dbReference>
<dbReference type="VEuPathDB" id="FungiDB:SPRG_20270"/>
<sequence>MPSISPSAKSGDGSSKPMRKTKCRNAYQREMQRIYRKAEADERQRLRDQAVALEATLAAIRPAASTLLPWQHVARSLRDELDASRETHAELRRRLRRVHLLAHLMHAYASSVLASSALLRGRTETWQHHLFDIAVSDTDATVVIRHQRLVARPLHVLTAAYHAFFIGGNGFGYAIEDLDLLPATENMVYRRRNVGNHVLGDMLQNYVHRQFATRTRSVLVARNILSDDKVPLGLYKRDASGWVVATAMDADTTLVQEVWSICPLLKGAANDVAPFADEACLYGLDLRTLPPALHFSSLQQAVHRLGQSVLAKRAQFFDNVR</sequence>